<reference evidence="2 3" key="1">
    <citation type="journal article" date="2015" name="Genome Announc.">
        <title>Expanding the biotechnology potential of lactobacilli through comparative genomics of 213 strains and associated genera.</title>
        <authorList>
            <person name="Sun Z."/>
            <person name="Harris H.M."/>
            <person name="McCann A."/>
            <person name="Guo C."/>
            <person name="Argimon S."/>
            <person name="Zhang W."/>
            <person name="Yang X."/>
            <person name="Jeffery I.B."/>
            <person name="Cooney J.C."/>
            <person name="Kagawa T.F."/>
            <person name="Liu W."/>
            <person name="Song Y."/>
            <person name="Salvetti E."/>
            <person name="Wrobel A."/>
            <person name="Rasinkangas P."/>
            <person name="Parkhill J."/>
            <person name="Rea M.C."/>
            <person name="O'Sullivan O."/>
            <person name="Ritari J."/>
            <person name="Douillard F.P."/>
            <person name="Paul Ross R."/>
            <person name="Yang R."/>
            <person name="Briner A.E."/>
            <person name="Felis G.E."/>
            <person name="de Vos W.M."/>
            <person name="Barrangou R."/>
            <person name="Klaenhammer T.R."/>
            <person name="Caufield P.W."/>
            <person name="Cui Y."/>
            <person name="Zhang H."/>
            <person name="O'Toole P.W."/>
        </authorList>
    </citation>
    <scope>NUCLEOTIDE SEQUENCE [LARGE SCALE GENOMIC DNA]</scope>
    <source>
        <strain evidence="2 3">DSM 20634</strain>
    </source>
</reference>
<comment type="caution">
    <text evidence="2">The sequence shown here is derived from an EMBL/GenBank/DDBJ whole genome shotgun (WGS) entry which is preliminary data.</text>
</comment>
<evidence type="ECO:0000256" key="1">
    <source>
        <dbReference type="SAM" id="MobiDB-lite"/>
    </source>
</evidence>
<evidence type="ECO:0000313" key="3">
    <source>
        <dbReference type="Proteomes" id="UP000051733"/>
    </source>
</evidence>
<gene>
    <name evidence="2" type="ORF">FC26_GL001350</name>
</gene>
<dbReference type="AlphaFoldDB" id="A0A0R2ADL2"/>
<dbReference type="Proteomes" id="UP000051733">
    <property type="component" value="Unassembled WGS sequence"/>
</dbReference>
<dbReference type="PATRIC" id="fig|1423813.3.peg.1373"/>
<dbReference type="EMBL" id="AYYY01000021">
    <property type="protein sequence ID" value="KRM61782.1"/>
    <property type="molecule type" value="Genomic_DNA"/>
</dbReference>
<feature type="compositionally biased region" description="Polar residues" evidence="1">
    <location>
        <begin position="148"/>
        <end position="164"/>
    </location>
</feature>
<keyword evidence="3" id="KW-1185">Reference proteome</keyword>
<name>A0A0R2ADL2_9LACO</name>
<sequence length="176" mass="20267">MNDDRQNKVVSMYNTGKTVNMNYKQQAPDYGDMIRQRAQPVICEPLVRDTLDWLTVSYDWLDSETVRRVLTCLEPQIEQLKAERQIAVDRAKVSLCALTELDAANPDIRDRTRILQQLLQFEKHHVSNVSTLDIVLATEHLNQAITQSHCSSQQPKPHTPSLSDTPFRRLKQLLKS</sequence>
<evidence type="ECO:0000313" key="2">
    <source>
        <dbReference type="EMBL" id="KRM61782.1"/>
    </source>
</evidence>
<proteinExistence type="predicted"/>
<accession>A0A0R2ADL2</accession>
<organism evidence="2 3">
    <name type="scientific">Paucilactobacillus vaccinostercus DSM 20634</name>
    <dbReference type="NCBI Taxonomy" id="1423813"/>
    <lineage>
        <taxon>Bacteria</taxon>
        <taxon>Bacillati</taxon>
        <taxon>Bacillota</taxon>
        <taxon>Bacilli</taxon>
        <taxon>Lactobacillales</taxon>
        <taxon>Lactobacillaceae</taxon>
        <taxon>Paucilactobacillus</taxon>
    </lineage>
</organism>
<feature type="region of interest" description="Disordered" evidence="1">
    <location>
        <begin position="148"/>
        <end position="167"/>
    </location>
</feature>
<protein>
    <submittedName>
        <fullName evidence="2">Uncharacterized protein</fullName>
    </submittedName>
</protein>
<dbReference type="STRING" id="1423813.FC26_GL001350"/>
<dbReference type="RefSeq" id="WP_057778356.1">
    <property type="nucleotide sequence ID" value="NZ_AYYY01000021.1"/>
</dbReference>